<protein>
    <submittedName>
        <fullName evidence="2">Uncharacterized protein</fullName>
    </submittedName>
</protein>
<evidence type="ECO:0000313" key="2">
    <source>
        <dbReference type="EMBL" id="KTF05815.1"/>
    </source>
</evidence>
<proteinExistence type="predicted"/>
<organism evidence="2">
    <name type="scientific">marine sediment metagenome</name>
    <dbReference type="NCBI Taxonomy" id="412755"/>
    <lineage>
        <taxon>unclassified sequences</taxon>
        <taxon>metagenomes</taxon>
        <taxon>ecological metagenomes</taxon>
    </lineage>
</organism>
<reference evidence="2" key="1">
    <citation type="submission" date="2013-11" db="EMBL/GenBank/DDBJ databases">
        <title>Microbial diversity, functional groups and degradation webs in Northern and Southern Mediterranean and Red Sea marine crude oil polluted sites.</title>
        <authorList>
            <person name="Daffonchio D."/>
            <person name="Mapelli F."/>
            <person name="Ferrer M."/>
            <person name="Richter M."/>
            <person name="Cherif A."/>
            <person name="Malkawi H.I."/>
            <person name="Yakimov M.M."/>
            <person name="Abdel-Fattah Y.R."/>
            <person name="Blaghen M."/>
            <person name="Golyshin P.N."/>
            <person name="Kalogerakis N."/>
            <person name="Boon N."/>
            <person name="Magagnini M."/>
            <person name="Fava F."/>
        </authorList>
    </citation>
    <scope>NUCLEOTIDE SEQUENCE</scope>
</reference>
<accession>A0A1B6NQS5</accession>
<dbReference type="AlphaFoldDB" id="A0A1B6NQS5"/>
<feature type="region of interest" description="Disordered" evidence="1">
    <location>
        <begin position="1"/>
        <end position="43"/>
    </location>
</feature>
<feature type="compositionally biased region" description="Polar residues" evidence="1">
    <location>
        <begin position="11"/>
        <end position="28"/>
    </location>
</feature>
<sequence length="43" mass="4462">MKWDDPPRATPTVSSPGRARASSTNSRRVFQGASAPTAKTCGG</sequence>
<evidence type="ECO:0000256" key="1">
    <source>
        <dbReference type="SAM" id="MobiDB-lite"/>
    </source>
</evidence>
<dbReference type="EMBL" id="AYSL01001546">
    <property type="protein sequence ID" value="KTF05815.1"/>
    <property type="molecule type" value="Genomic_DNA"/>
</dbReference>
<gene>
    <name evidence="2" type="ORF">MGSAQ_002689</name>
</gene>
<name>A0A1B6NQS5_9ZZZZ</name>
<comment type="caution">
    <text evidence="2">The sequence shown here is derived from an EMBL/GenBank/DDBJ whole genome shotgun (WGS) entry which is preliminary data.</text>
</comment>